<dbReference type="Proteomes" id="UP000663828">
    <property type="component" value="Unassembled WGS sequence"/>
</dbReference>
<accession>A0A814IJQ6</accession>
<evidence type="ECO:0000313" key="2">
    <source>
        <dbReference type="EMBL" id="CAF1026893.1"/>
    </source>
</evidence>
<feature type="signal peptide" evidence="1">
    <location>
        <begin position="1"/>
        <end position="23"/>
    </location>
</feature>
<name>A0A814IJQ6_ADIRI</name>
<protein>
    <submittedName>
        <fullName evidence="2">Uncharacterized protein</fullName>
    </submittedName>
</protein>
<evidence type="ECO:0000313" key="4">
    <source>
        <dbReference type="Proteomes" id="UP000663828"/>
    </source>
</evidence>
<reference evidence="2" key="1">
    <citation type="submission" date="2021-02" db="EMBL/GenBank/DDBJ databases">
        <authorList>
            <person name="Nowell W R."/>
        </authorList>
    </citation>
    <scope>NUCLEOTIDE SEQUENCE</scope>
</reference>
<evidence type="ECO:0000313" key="5">
    <source>
        <dbReference type="Proteomes" id="UP000663852"/>
    </source>
</evidence>
<feature type="chain" id="PRO_5035684392" evidence="1">
    <location>
        <begin position="24"/>
        <end position="91"/>
    </location>
</feature>
<evidence type="ECO:0000256" key="1">
    <source>
        <dbReference type="SAM" id="SignalP"/>
    </source>
</evidence>
<comment type="caution">
    <text evidence="2">The sequence shown here is derived from an EMBL/GenBank/DDBJ whole genome shotgun (WGS) entry which is preliminary data.</text>
</comment>
<dbReference type="AlphaFoldDB" id="A0A814IJQ6"/>
<sequence>MLLSRLLFCLVIIGLLLSYCCEAQQEIRKAMRAKTDRKIKEGKRKIQRGQQAVETVKNQARQPFDRAGTKINRKYENTRRKVHQIENVIKS</sequence>
<evidence type="ECO:0000313" key="3">
    <source>
        <dbReference type="EMBL" id="CAF1452749.1"/>
    </source>
</evidence>
<dbReference type="Proteomes" id="UP000663852">
    <property type="component" value="Unassembled WGS sequence"/>
</dbReference>
<keyword evidence="1" id="KW-0732">Signal</keyword>
<gene>
    <name evidence="2" type="ORF">EDS130_LOCUS16196</name>
    <name evidence="3" type="ORF">XAT740_LOCUS36973</name>
</gene>
<dbReference type="EMBL" id="CAJNOJ010000070">
    <property type="protein sequence ID" value="CAF1026893.1"/>
    <property type="molecule type" value="Genomic_DNA"/>
</dbReference>
<keyword evidence="4" id="KW-1185">Reference proteome</keyword>
<dbReference type="EMBL" id="CAJNOR010003841">
    <property type="protein sequence ID" value="CAF1452749.1"/>
    <property type="molecule type" value="Genomic_DNA"/>
</dbReference>
<organism evidence="2 5">
    <name type="scientific">Adineta ricciae</name>
    <name type="common">Rotifer</name>
    <dbReference type="NCBI Taxonomy" id="249248"/>
    <lineage>
        <taxon>Eukaryota</taxon>
        <taxon>Metazoa</taxon>
        <taxon>Spiralia</taxon>
        <taxon>Gnathifera</taxon>
        <taxon>Rotifera</taxon>
        <taxon>Eurotatoria</taxon>
        <taxon>Bdelloidea</taxon>
        <taxon>Adinetida</taxon>
        <taxon>Adinetidae</taxon>
        <taxon>Adineta</taxon>
    </lineage>
</organism>
<dbReference type="OrthoDB" id="10055195at2759"/>
<proteinExistence type="predicted"/>